<evidence type="ECO:0000256" key="3">
    <source>
        <dbReference type="ARBA" id="ARBA00023027"/>
    </source>
</evidence>
<feature type="domain" description="D-isomer specific 2-hydroxyacid dehydrogenase catalytic" evidence="5">
    <location>
        <begin position="3"/>
        <end position="327"/>
    </location>
</feature>
<evidence type="ECO:0000256" key="1">
    <source>
        <dbReference type="ARBA" id="ARBA00005854"/>
    </source>
</evidence>
<proteinExistence type="inferred from homology"/>
<reference evidence="8" key="1">
    <citation type="submission" date="2016-11" db="EMBL/GenBank/DDBJ databases">
        <authorList>
            <person name="Varghese N."/>
            <person name="Submissions S."/>
        </authorList>
    </citation>
    <scope>NUCLEOTIDE SEQUENCE [LARGE SCALE GENOMIC DNA]</scope>
    <source>
        <strain evidence="8">DSM 19858</strain>
    </source>
</reference>
<dbReference type="Pfam" id="PF02826">
    <property type="entry name" value="2-Hacid_dh_C"/>
    <property type="match status" value="1"/>
</dbReference>
<dbReference type="OrthoDB" id="9777288at2"/>
<dbReference type="GO" id="GO:0047545">
    <property type="term" value="F:(S)-2-hydroxyglutarate dehydrogenase activity"/>
    <property type="evidence" value="ECO:0007669"/>
    <property type="project" value="UniProtKB-ARBA"/>
</dbReference>
<dbReference type="InterPro" id="IPR029753">
    <property type="entry name" value="D-isomer_DH_CS"/>
</dbReference>
<dbReference type="CDD" id="cd12183">
    <property type="entry name" value="LDH_like_2"/>
    <property type="match status" value="1"/>
</dbReference>
<evidence type="ECO:0000256" key="4">
    <source>
        <dbReference type="RuleBase" id="RU003719"/>
    </source>
</evidence>
<dbReference type="PROSITE" id="PS00671">
    <property type="entry name" value="D_2_HYDROXYACID_DH_3"/>
    <property type="match status" value="1"/>
</dbReference>
<dbReference type="GO" id="GO:0006564">
    <property type="term" value="P:L-serine biosynthetic process"/>
    <property type="evidence" value="ECO:0007669"/>
    <property type="project" value="UniProtKB-ARBA"/>
</dbReference>
<dbReference type="PANTHER" id="PTHR43026:SF1">
    <property type="entry name" value="2-HYDROXYACID DEHYDROGENASE HOMOLOG 1-RELATED"/>
    <property type="match status" value="1"/>
</dbReference>
<dbReference type="STRING" id="192903.SAMN04488513_10456"/>
<dbReference type="Pfam" id="PF00389">
    <property type="entry name" value="2-Hacid_dh"/>
    <property type="match status" value="1"/>
</dbReference>
<dbReference type="PROSITE" id="PS00065">
    <property type="entry name" value="D_2_HYDROXYACID_DH_1"/>
    <property type="match status" value="1"/>
</dbReference>
<evidence type="ECO:0000313" key="8">
    <source>
        <dbReference type="Proteomes" id="UP000184543"/>
    </source>
</evidence>
<dbReference type="EMBL" id="FQYU01000004">
    <property type="protein sequence ID" value="SHJ35924.1"/>
    <property type="molecule type" value="Genomic_DNA"/>
</dbReference>
<dbReference type="RefSeq" id="WP_072994095.1">
    <property type="nucleotide sequence ID" value="NZ_FQYU01000004.1"/>
</dbReference>
<accession>A0A1M6IN57</accession>
<feature type="domain" description="D-isomer specific 2-hydroxyacid dehydrogenase NAD-binding" evidence="6">
    <location>
        <begin position="109"/>
        <end position="297"/>
    </location>
</feature>
<comment type="similarity">
    <text evidence="1 4">Belongs to the D-isomer specific 2-hydroxyacid dehydrogenase family.</text>
</comment>
<dbReference type="InterPro" id="IPR029752">
    <property type="entry name" value="D-isomer_DH_CS1"/>
</dbReference>
<dbReference type="InterPro" id="IPR058205">
    <property type="entry name" value="D-LDH-like"/>
</dbReference>
<keyword evidence="3" id="KW-0520">NAD</keyword>
<gene>
    <name evidence="7" type="ORF">SAMN04488513_10456</name>
</gene>
<dbReference type="InterPro" id="IPR006140">
    <property type="entry name" value="D-isomer_DH_NAD-bd"/>
</dbReference>
<keyword evidence="8" id="KW-1185">Reference proteome</keyword>
<evidence type="ECO:0000259" key="6">
    <source>
        <dbReference type="Pfam" id="PF02826"/>
    </source>
</evidence>
<dbReference type="InterPro" id="IPR036291">
    <property type="entry name" value="NAD(P)-bd_dom_sf"/>
</dbReference>
<dbReference type="PROSITE" id="PS00670">
    <property type="entry name" value="D_2_HYDROXYACID_DH_2"/>
    <property type="match status" value="1"/>
</dbReference>
<organism evidence="7 8">
    <name type="scientific">Pseudozobellia thermophila</name>
    <dbReference type="NCBI Taxonomy" id="192903"/>
    <lineage>
        <taxon>Bacteria</taxon>
        <taxon>Pseudomonadati</taxon>
        <taxon>Bacteroidota</taxon>
        <taxon>Flavobacteriia</taxon>
        <taxon>Flavobacteriales</taxon>
        <taxon>Flavobacteriaceae</taxon>
        <taxon>Pseudozobellia</taxon>
    </lineage>
</organism>
<evidence type="ECO:0000256" key="2">
    <source>
        <dbReference type="ARBA" id="ARBA00023002"/>
    </source>
</evidence>
<evidence type="ECO:0000259" key="5">
    <source>
        <dbReference type="Pfam" id="PF00389"/>
    </source>
</evidence>
<dbReference type="SUPFAM" id="SSF51735">
    <property type="entry name" value="NAD(P)-binding Rossmann-fold domains"/>
    <property type="match status" value="1"/>
</dbReference>
<name>A0A1M6IN57_9FLAO</name>
<dbReference type="Gene3D" id="3.40.50.720">
    <property type="entry name" value="NAD(P)-binding Rossmann-like Domain"/>
    <property type="match status" value="2"/>
</dbReference>
<dbReference type="GO" id="GO:0051287">
    <property type="term" value="F:NAD binding"/>
    <property type="evidence" value="ECO:0007669"/>
    <property type="project" value="InterPro"/>
</dbReference>
<keyword evidence="2 4" id="KW-0560">Oxidoreductase</keyword>
<dbReference type="SUPFAM" id="SSF52283">
    <property type="entry name" value="Formate/glycerate dehydrogenase catalytic domain-like"/>
    <property type="match status" value="1"/>
</dbReference>
<sequence length="335" mass="37103">MKVLIYSAKDFEIPFLRKANKGNHKITYLREALDSETALKAMGFEAVSIFSGDDASSLVLEKLWHLGVRYISLRSAGYNNINLNVAKKLGFRVANAPDYSPHAIAEHAVALLLALNRKLILANERVHRYNFVQNGLMGFNLHGKTLGIIGTGRIGSTMAGITHGFGCPILAHDPKPDYGLTERFNLTYTSLDEVCMNSDIISLHLPLSQENHHLIDAEKLALMKPGALLINTSRGALVDTKALIEALNKNQLKGYGADVYENERGVFFRDHSKNGIRDEQLKKLLSLPNVLLTPHQAFMTKEALARIAEITFVNIDAWADGLSTKNELDVEEISL</sequence>
<dbReference type="PANTHER" id="PTHR43026">
    <property type="entry name" value="2-HYDROXYACID DEHYDROGENASE HOMOLOG 1-RELATED"/>
    <property type="match status" value="1"/>
</dbReference>
<dbReference type="InterPro" id="IPR006139">
    <property type="entry name" value="D-isomer_2_OHA_DH_cat_dom"/>
</dbReference>
<dbReference type="GO" id="GO:0008720">
    <property type="term" value="F:D-lactate dehydrogenase (NAD+) activity"/>
    <property type="evidence" value="ECO:0007669"/>
    <property type="project" value="TreeGrafter"/>
</dbReference>
<dbReference type="FunFam" id="3.40.50.720:FF:000041">
    <property type="entry name" value="D-3-phosphoglycerate dehydrogenase"/>
    <property type="match status" value="1"/>
</dbReference>
<evidence type="ECO:0000313" key="7">
    <source>
        <dbReference type="EMBL" id="SHJ35924.1"/>
    </source>
</evidence>
<protein>
    <submittedName>
        <fullName evidence="7">D-lactate dehydrogenase</fullName>
    </submittedName>
</protein>
<dbReference type="AlphaFoldDB" id="A0A1M6IN57"/>
<dbReference type="GO" id="GO:0004617">
    <property type="term" value="F:phosphoglycerate dehydrogenase activity"/>
    <property type="evidence" value="ECO:0007669"/>
    <property type="project" value="UniProtKB-ARBA"/>
</dbReference>
<dbReference type="Proteomes" id="UP000184543">
    <property type="component" value="Unassembled WGS sequence"/>
</dbReference>